<dbReference type="GO" id="GO:0003848">
    <property type="term" value="F:2-amino-4-hydroxy-6-hydroxymethyldihydropteridine diphosphokinase activity"/>
    <property type="evidence" value="ECO:0007669"/>
    <property type="project" value="UniProtKB-EC"/>
</dbReference>
<organism evidence="14 15">
    <name type="scientific">Jannaschia seosinensis</name>
    <dbReference type="NCBI Taxonomy" id="313367"/>
    <lineage>
        <taxon>Bacteria</taxon>
        <taxon>Pseudomonadati</taxon>
        <taxon>Pseudomonadota</taxon>
        <taxon>Alphaproteobacteria</taxon>
        <taxon>Rhodobacterales</taxon>
        <taxon>Roseobacteraceae</taxon>
        <taxon>Jannaschia</taxon>
    </lineage>
</organism>
<dbReference type="RefSeq" id="WP_055663444.1">
    <property type="nucleotide sequence ID" value="NZ_CYPR01000121.1"/>
</dbReference>
<dbReference type="PANTHER" id="PTHR43071">
    <property type="entry name" value="2-AMINO-4-HYDROXY-6-HYDROXYMETHYLDIHYDROPTERIDINE PYROPHOSPHOKINASE"/>
    <property type="match status" value="1"/>
</dbReference>
<dbReference type="PANTHER" id="PTHR43071:SF1">
    <property type="entry name" value="2-AMINO-4-HYDROXY-6-HYDROXYMETHYLDIHYDROPTERIDINE PYROPHOSPHOKINASE"/>
    <property type="match status" value="1"/>
</dbReference>
<dbReference type="STRING" id="313367.JSE7799_01943"/>
<keyword evidence="6" id="KW-0547">Nucleotide-binding</keyword>
<evidence type="ECO:0000313" key="14">
    <source>
        <dbReference type="EMBL" id="CUH39220.1"/>
    </source>
</evidence>
<dbReference type="CDD" id="cd00483">
    <property type="entry name" value="HPPK"/>
    <property type="match status" value="1"/>
</dbReference>
<comment type="similarity">
    <text evidence="2">Belongs to the HPPK family.</text>
</comment>
<dbReference type="EC" id="2.7.6.3" evidence="3"/>
<dbReference type="SUPFAM" id="SSF55083">
    <property type="entry name" value="6-hydroxymethyl-7,8-dihydropterin pyrophosphokinase, HPPK"/>
    <property type="match status" value="1"/>
</dbReference>
<evidence type="ECO:0000256" key="7">
    <source>
        <dbReference type="ARBA" id="ARBA00022777"/>
    </source>
</evidence>
<dbReference type="GO" id="GO:0005524">
    <property type="term" value="F:ATP binding"/>
    <property type="evidence" value="ECO:0007669"/>
    <property type="project" value="UniProtKB-KW"/>
</dbReference>
<name>A0A0M7B918_9RHOB</name>
<evidence type="ECO:0000256" key="11">
    <source>
        <dbReference type="ARBA" id="ARBA00029766"/>
    </source>
</evidence>
<evidence type="ECO:0000256" key="12">
    <source>
        <dbReference type="ARBA" id="ARBA00033413"/>
    </source>
</evidence>
<evidence type="ECO:0000256" key="9">
    <source>
        <dbReference type="ARBA" id="ARBA00022909"/>
    </source>
</evidence>
<evidence type="ECO:0000256" key="5">
    <source>
        <dbReference type="ARBA" id="ARBA00022679"/>
    </source>
</evidence>
<dbReference type="InterPro" id="IPR000550">
    <property type="entry name" value="Hppk"/>
</dbReference>
<dbReference type="InterPro" id="IPR035907">
    <property type="entry name" value="Hppk_sf"/>
</dbReference>
<evidence type="ECO:0000256" key="3">
    <source>
        <dbReference type="ARBA" id="ARBA00013253"/>
    </source>
</evidence>
<dbReference type="Proteomes" id="UP000049455">
    <property type="component" value="Unassembled WGS sequence"/>
</dbReference>
<gene>
    <name evidence="14" type="primary">folK</name>
    <name evidence="14" type="ORF">JSE7799_01943</name>
</gene>
<evidence type="ECO:0000259" key="13">
    <source>
        <dbReference type="PROSITE" id="PS00794"/>
    </source>
</evidence>
<accession>A0A0M7B918</accession>
<feature type="domain" description="7,8-dihydro-6-hydroxymethylpterin-pyrophosphokinase" evidence="13">
    <location>
        <begin position="87"/>
        <end position="98"/>
    </location>
</feature>
<dbReference type="NCBIfam" id="TIGR01498">
    <property type="entry name" value="folK"/>
    <property type="match status" value="1"/>
</dbReference>
<dbReference type="Gene3D" id="3.30.70.560">
    <property type="entry name" value="7,8-Dihydro-6-hydroxymethylpterin-pyrophosphokinase HPPK"/>
    <property type="match status" value="1"/>
</dbReference>
<dbReference type="GO" id="GO:0046654">
    <property type="term" value="P:tetrahydrofolate biosynthetic process"/>
    <property type="evidence" value="ECO:0007669"/>
    <property type="project" value="UniProtKB-UniPathway"/>
</dbReference>
<protein>
    <recommendedName>
        <fullName evidence="4">2-amino-4-hydroxy-6-hydroxymethyldihydropteridine pyrophosphokinase</fullName>
        <ecNumber evidence="3">2.7.6.3</ecNumber>
    </recommendedName>
    <alternativeName>
        <fullName evidence="11">6-hydroxymethyl-7,8-dihydropterin pyrophosphokinase</fullName>
    </alternativeName>
    <alternativeName>
        <fullName evidence="12">7,8-dihydro-6-hydroxymethylpterin-pyrophosphokinase</fullName>
    </alternativeName>
</protein>
<reference evidence="14 15" key="1">
    <citation type="submission" date="2015-09" db="EMBL/GenBank/DDBJ databases">
        <authorList>
            <person name="Jackson K.R."/>
            <person name="Lunt B.L."/>
            <person name="Fisher J.N.B."/>
            <person name="Gardner A.V."/>
            <person name="Bailey M.E."/>
            <person name="Deus L.M."/>
            <person name="Earl A.S."/>
            <person name="Gibby P.D."/>
            <person name="Hartmann K.A."/>
            <person name="Liu J.E."/>
            <person name="Manci A.M."/>
            <person name="Nielsen D.A."/>
            <person name="Solomon M.B."/>
            <person name="Breakwell D.P."/>
            <person name="Burnett S.H."/>
            <person name="Grose J.H."/>
        </authorList>
    </citation>
    <scope>NUCLEOTIDE SEQUENCE [LARGE SCALE GENOMIC DNA]</scope>
    <source>
        <strain evidence="14 15">CECT 7799</strain>
    </source>
</reference>
<comment type="function">
    <text evidence="10">Catalyzes the transfer of pyrophosphate from adenosine triphosphate (ATP) to 6-hydroxymethyl-7,8-dihydropterin, an enzymatic step in folate biosynthesis pathway.</text>
</comment>
<keyword evidence="5 14" id="KW-0808">Transferase</keyword>
<dbReference type="GO" id="GO:0046656">
    <property type="term" value="P:folic acid biosynthetic process"/>
    <property type="evidence" value="ECO:0007669"/>
    <property type="project" value="UniProtKB-KW"/>
</dbReference>
<dbReference type="AlphaFoldDB" id="A0A0M7B918"/>
<dbReference type="PROSITE" id="PS00794">
    <property type="entry name" value="HPPK"/>
    <property type="match status" value="1"/>
</dbReference>
<comment type="pathway">
    <text evidence="1">Cofactor biosynthesis; tetrahydrofolate biosynthesis; 2-amino-4-hydroxy-6-hydroxymethyl-7,8-dihydropteridine diphosphate from 7,8-dihydroneopterin triphosphate: step 4/4.</text>
</comment>
<evidence type="ECO:0000256" key="1">
    <source>
        <dbReference type="ARBA" id="ARBA00005051"/>
    </source>
</evidence>
<evidence type="ECO:0000256" key="2">
    <source>
        <dbReference type="ARBA" id="ARBA00005810"/>
    </source>
</evidence>
<keyword evidence="7 14" id="KW-0418">Kinase</keyword>
<evidence type="ECO:0000256" key="10">
    <source>
        <dbReference type="ARBA" id="ARBA00029409"/>
    </source>
</evidence>
<dbReference type="UniPathway" id="UPA00077">
    <property type="reaction ID" value="UER00155"/>
</dbReference>
<evidence type="ECO:0000256" key="4">
    <source>
        <dbReference type="ARBA" id="ARBA00016218"/>
    </source>
</evidence>
<proteinExistence type="inferred from homology"/>
<dbReference type="Pfam" id="PF01288">
    <property type="entry name" value="HPPK"/>
    <property type="match status" value="1"/>
</dbReference>
<evidence type="ECO:0000256" key="6">
    <source>
        <dbReference type="ARBA" id="ARBA00022741"/>
    </source>
</evidence>
<keyword evidence="8" id="KW-0067">ATP-binding</keyword>
<dbReference type="EMBL" id="CYPR01000121">
    <property type="protein sequence ID" value="CUH39220.1"/>
    <property type="molecule type" value="Genomic_DNA"/>
</dbReference>
<sequence>MKHLVAVGANAFASTSGTARQVAHALRDLPGRVVAVSRLWRNPAWPPGSGPDFVNAVALVHAPMPPEAMLVRLHRLEARRGRVRRVRWGARVLDLDLIGAEGLVRPDPRTVRRWMDLEPARQAQEAPEEFILPHPRLQDRSFVLIPAAEVVPKWRHPVTGRSVASMAASLPAAKRSEMRVIGPVDGVVSRRPRA</sequence>
<evidence type="ECO:0000313" key="15">
    <source>
        <dbReference type="Proteomes" id="UP000049455"/>
    </source>
</evidence>
<dbReference type="OrthoDB" id="9808041at2"/>
<keyword evidence="15" id="KW-1185">Reference proteome</keyword>
<evidence type="ECO:0000256" key="8">
    <source>
        <dbReference type="ARBA" id="ARBA00022840"/>
    </source>
</evidence>
<dbReference type="GO" id="GO:0016301">
    <property type="term" value="F:kinase activity"/>
    <property type="evidence" value="ECO:0007669"/>
    <property type="project" value="UniProtKB-KW"/>
</dbReference>
<keyword evidence="9" id="KW-0289">Folate biosynthesis</keyword>